<evidence type="ECO:0000256" key="4">
    <source>
        <dbReference type="ARBA" id="ARBA00013081"/>
    </source>
</evidence>
<dbReference type="SUPFAM" id="SSF81606">
    <property type="entry name" value="PP2C-like"/>
    <property type="match status" value="1"/>
</dbReference>
<organism evidence="14 15">
    <name type="scientific">Zingiber officinale</name>
    <name type="common">Ginger</name>
    <name type="synonym">Amomum zingiber</name>
    <dbReference type="NCBI Taxonomy" id="94328"/>
    <lineage>
        <taxon>Eukaryota</taxon>
        <taxon>Viridiplantae</taxon>
        <taxon>Streptophyta</taxon>
        <taxon>Embryophyta</taxon>
        <taxon>Tracheophyta</taxon>
        <taxon>Spermatophyta</taxon>
        <taxon>Magnoliopsida</taxon>
        <taxon>Liliopsida</taxon>
        <taxon>Zingiberales</taxon>
        <taxon>Zingiberaceae</taxon>
        <taxon>Zingiber</taxon>
    </lineage>
</organism>
<keyword evidence="15" id="KW-1185">Reference proteome</keyword>
<evidence type="ECO:0000313" key="15">
    <source>
        <dbReference type="Proteomes" id="UP000734854"/>
    </source>
</evidence>
<comment type="cofactor">
    <cofactor evidence="2">
        <name>Mg(2+)</name>
        <dbReference type="ChEBI" id="CHEBI:18420"/>
    </cofactor>
</comment>
<dbReference type="AlphaFoldDB" id="A0A8J5FY49"/>
<dbReference type="Gene3D" id="3.60.40.10">
    <property type="entry name" value="PPM-type phosphatase domain"/>
    <property type="match status" value="1"/>
</dbReference>
<dbReference type="InterPro" id="IPR036457">
    <property type="entry name" value="PPM-type-like_dom_sf"/>
</dbReference>
<dbReference type="GO" id="GO:0046872">
    <property type="term" value="F:metal ion binding"/>
    <property type="evidence" value="ECO:0007669"/>
    <property type="project" value="UniProtKB-KW"/>
</dbReference>
<keyword evidence="6 12" id="KW-0378">Hydrolase</keyword>
<dbReference type="PANTHER" id="PTHR47992">
    <property type="entry name" value="PROTEIN PHOSPHATASE"/>
    <property type="match status" value="1"/>
</dbReference>
<dbReference type="GO" id="GO:0004722">
    <property type="term" value="F:protein serine/threonine phosphatase activity"/>
    <property type="evidence" value="ECO:0007669"/>
    <property type="project" value="UniProtKB-EC"/>
</dbReference>
<feature type="domain" description="PPM-type phosphatase" evidence="13">
    <location>
        <begin position="138"/>
        <end position="441"/>
    </location>
</feature>
<accession>A0A8J5FY49</accession>
<comment type="similarity">
    <text evidence="3 12">Belongs to the PP2C family.</text>
</comment>
<keyword evidence="7" id="KW-0460">Magnesium</keyword>
<dbReference type="EC" id="3.1.3.16" evidence="4"/>
<dbReference type="InterPro" id="IPR000222">
    <property type="entry name" value="PP2C_BS"/>
</dbReference>
<reference evidence="14 15" key="1">
    <citation type="submission" date="2020-08" db="EMBL/GenBank/DDBJ databases">
        <title>Plant Genome Project.</title>
        <authorList>
            <person name="Zhang R.-G."/>
        </authorList>
    </citation>
    <scope>NUCLEOTIDE SEQUENCE [LARGE SCALE GENOMIC DNA]</scope>
    <source>
        <tissue evidence="14">Rhizome</tissue>
    </source>
</reference>
<evidence type="ECO:0000256" key="5">
    <source>
        <dbReference type="ARBA" id="ARBA00022723"/>
    </source>
</evidence>
<name>A0A8J5FY49_ZINOF</name>
<dbReference type="PROSITE" id="PS51746">
    <property type="entry name" value="PPM_2"/>
    <property type="match status" value="1"/>
</dbReference>
<dbReference type="FunFam" id="3.60.40.10:FF:000046">
    <property type="entry name" value="Probable protein phosphatase 2C 9"/>
    <property type="match status" value="1"/>
</dbReference>
<evidence type="ECO:0000259" key="13">
    <source>
        <dbReference type="PROSITE" id="PS51746"/>
    </source>
</evidence>
<evidence type="ECO:0000256" key="8">
    <source>
        <dbReference type="ARBA" id="ARBA00022912"/>
    </source>
</evidence>
<evidence type="ECO:0000256" key="1">
    <source>
        <dbReference type="ARBA" id="ARBA00001936"/>
    </source>
</evidence>
<evidence type="ECO:0000256" key="7">
    <source>
        <dbReference type="ARBA" id="ARBA00022842"/>
    </source>
</evidence>
<comment type="cofactor">
    <cofactor evidence="1">
        <name>Mn(2+)</name>
        <dbReference type="ChEBI" id="CHEBI:29035"/>
    </cofactor>
</comment>
<dbReference type="SMART" id="SM00332">
    <property type="entry name" value="PP2Cc"/>
    <property type="match status" value="1"/>
</dbReference>
<sequence>MGEPEMLDGQSEERLRCARRRRYRNRDCQLPRFGGTSALFRAGIDELGPMAEICKQATKVSSASIGETRLRRFRIVTAVGEDTGKKRHRVDPGCDYVENHGEDTRNGSTQRTRAALMESERICRARDLESMVGDGRPRYGVTSVRGRRREMEDAVTVRLDFVHRHHFFGVYDGHGCSHLLPDGANWCRPFQVAESCRDRMHEMVVEEISASMPGKGLDWPAIMEISFARMDAEAVACCNGGSAPGTVVASCRCEMQTTKCDHVGSTAVVAVVEPTRIVVANCGDSRAVLCRNGVPVPLSSDHKPDRPDELRRIEEAGGRVIYWDGARVLGVLAMSRAIGDSYLKPYVIAEPEVTVTERKEEDECLILGSDGLWDVVSNEMACEIARTCLRNSGPRARTAVAMREEEETGSDRACSDAALLLTKLALARRSTDNISVVVVDLRTRR</sequence>
<evidence type="ECO:0000256" key="10">
    <source>
        <dbReference type="ARBA" id="ARBA00047761"/>
    </source>
</evidence>
<proteinExistence type="inferred from homology"/>
<keyword evidence="5" id="KW-0479">Metal-binding</keyword>
<evidence type="ECO:0000313" key="14">
    <source>
        <dbReference type="EMBL" id="KAG6498005.1"/>
    </source>
</evidence>
<keyword evidence="9" id="KW-0464">Manganese</keyword>
<keyword evidence="8 12" id="KW-0904">Protein phosphatase</keyword>
<dbReference type="Pfam" id="PF00481">
    <property type="entry name" value="PP2C"/>
    <property type="match status" value="1"/>
</dbReference>
<comment type="catalytic activity">
    <reaction evidence="10">
        <text>O-phospho-L-seryl-[protein] + H2O = L-seryl-[protein] + phosphate</text>
        <dbReference type="Rhea" id="RHEA:20629"/>
        <dbReference type="Rhea" id="RHEA-COMP:9863"/>
        <dbReference type="Rhea" id="RHEA-COMP:11604"/>
        <dbReference type="ChEBI" id="CHEBI:15377"/>
        <dbReference type="ChEBI" id="CHEBI:29999"/>
        <dbReference type="ChEBI" id="CHEBI:43474"/>
        <dbReference type="ChEBI" id="CHEBI:83421"/>
        <dbReference type="EC" id="3.1.3.16"/>
    </reaction>
</comment>
<evidence type="ECO:0000256" key="12">
    <source>
        <dbReference type="RuleBase" id="RU003465"/>
    </source>
</evidence>
<dbReference type="CDD" id="cd00143">
    <property type="entry name" value="PP2Cc"/>
    <property type="match status" value="1"/>
</dbReference>
<gene>
    <name evidence="14" type="ORF">ZIOFF_045911</name>
</gene>
<evidence type="ECO:0000256" key="6">
    <source>
        <dbReference type="ARBA" id="ARBA00022801"/>
    </source>
</evidence>
<comment type="caution">
    <text evidence="14">The sequence shown here is derived from an EMBL/GenBank/DDBJ whole genome shotgun (WGS) entry which is preliminary data.</text>
</comment>
<dbReference type="PROSITE" id="PS01032">
    <property type="entry name" value="PPM_1"/>
    <property type="match status" value="1"/>
</dbReference>
<dbReference type="Proteomes" id="UP000734854">
    <property type="component" value="Unassembled WGS sequence"/>
</dbReference>
<dbReference type="InterPro" id="IPR001932">
    <property type="entry name" value="PPM-type_phosphatase-like_dom"/>
</dbReference>
<protein>
    <recommendedName>
        <fullName evidence="4">protein-serine/threonine phosphatase</fullName>
        <ecNumber evidence="4">3.1.3.16</ecNumber>
    </recommendedName>
</protein>
<comment type="catalytic activity">
    <reaction evidence="11">
        <text>O-phospho-L-threonyl-[protein] + H2O = L-threonyl-[protein] + phosphate</text>
        <dbReference type="Rhea" id="RHEA:47004"/>
        <dbReference type="Rhea" id="RHEA-COMP:11060"/>
        <dbReference type="Rhea" id="RHEA-COMP:11605"/>
        <dbReference type="ChEBI" id="CHEBI:15377"/>
        <dbReference type="ChEBI" id="CHEBI:30013"/>
        <dbReference type="ChEBI" id="CHEBI:43474"/>
        <dbReference type="ChEBI" id="CHEBI:61977"/>
        <dbReference type="EC" id="3.1.3.16"/>
    </reaction>
</comment>
<evidence type="ECO:0000256" key="9">
    <source>
        <dbReference type="ARBA" id="ARBA00023211"/>
    </source>
</evidence>
<evidence type="ECO:0000256" key="11">
    <source>
        <dbReference type="ARBA" id="ARBA00048336"/>
    </source>
</evidence>
<evidence type="ECO:0000256" key="2">
    <source>
        <dbReference type="ARBA" id="ARBA00001946"/>
    </source>
</evidence>
<evidence type="ECO:0000256" key="3">
    <source>
        <dbReference type="ARBA" id="ARBA00006702"/>
    </source>
</evidence>
<dbReference type="InterPro" id="IPR015655">
    <property type="entry name" value="PP2C"/>
</dbReference>
<dbReference type="EMBL" id="JACMSC010000012">
    <property type="protein sequence ID" value="KAG6498005.1"/>
    <property type="molecule type" value="Genomic_DNA"/>
</dbReference>